<dbReference type="RefSeq" id="WP_171624865.1">
    <property type="nucleotide sequence ID" value="NZ_JABBPG010000001.1"/>
</dbReference>
<dbReference type="EMBL" id="JABBPG010000001">
    <property type="protein sequence ID" value="NOU49814.1"/>
    <property type="molecule type" value="Genomic_DNA"/>
</dbReference>
<reference evidence="1 2" key="1">
    <citation type="submission" date="2020-04" db="EMBL/GenBank/DDBJ databases">
        <title>Pseudoalteromonas caenipelagi sp. nov., isolated from a tidal flat.</title>
        <authorList>
            <person name="Park S."/>
            <person name="Yoon J.-H."/>
        </authorList>
    </citation>
    <scope>NUCLEOTIDE SEQUENCE [LARGE SCALE GENOMIC DNA]</scope>
    <source>
        <strain evidence="1 2">JBTF-M23</strain>
    </source>
</reference>
<sequence>MAQINVLVAVDGDALANRVADGSLSAGSADRPTVLGSYSSSDVFISMIAQHSVAVNDQGQSELTIQAQSGDFLQWSMTTFGNNTDFTASIYNGSFNPSNGIEAFGSQIQQENNYLVPSDNTAPTTFEHFVNNFSVYQAKLTKVNQRIQYTLSFALVNNQTGNVVGYFTWDPFIQVA</sequence>
<evidence type="ECO:0000313" key="2">
    <source>
        <dbReference type="Proteomes" id="UP000586305"/>
    </source>
</evidence>
<keyword evidence="2" id="KW-1185">Reference proteome</keyword>
<dbReference type="Gene3D" id="2.60.40.3910">
    <property type="entry name" value="Inclusion body protein"/>
    <property type="match status" value="1"/>
</dbReference>
<dbReference type="Proteomes" id="UP000586305">
    <property type="component" value="Unassembled WGS sequence"/>
</dbReference>
<gene>
    <name evidence="1" type="ORF">HG263_04600</name>
</gene>
<name>A0A849VD00_9GAMM</name>
<proteinExistence type="predicted"/>
<accession>A0A849VD00</accession>
<comment type="caution">
    <text evidence="1">The sequence shown here is derived from an EMBL/GenBank/DDBJ whole genome shotgun (WGS) entry which is preliminary data.</text>
</comment>
<protein>
    <recommendedName>
        <fullName evidence="3">Inclusion body protein</fullName>
    </recommendedName>
</protein>
<dbReference type="Pfam" id="PF12306">
    <property type="entry name" value="PixA"/>
    <property type="match status" value="1"/>
</dbReference>
<dbReference type="InterPro" id="IPR021087">
    <property type="entry name" value="Uncharacterised_PixA/AidA"/>
</dbReference>
<dbReference type="InterPro" id="IPR038712">
    <property type="entry name" value="PixA-like_sf"/>
</dbReference>
<evidence type="ECO:0000313" key="1">
    <source>
        <dbReference type="EMBL" id="NOU49814.1"/>
    </source>
</evidence>
<evidence type="ECO:0008006" key="3">
    <source>
        <dbReference type="Google" id="ProtNLM"/>
    </source>
</evidence>
<dbReference type="AlphaFoldDB" id="A0A849VD00"/>
<organism evidence="1 2">
    <name type="scientific">Pseudoalteromonas caenipelagi</name>
    <dbReference type="NCBI Taxonomy" id="2726988"/>
    <lineage>
        <taxon>Bacteria</taxon>
        <taxon>Pseudomonadati</taxon>
        <taxon>Pseudomonadota</taxon>
        <taxon>Gammaproteobacteria</taxon>
        <taxon>Alteromonadales</taxon>
        <taxon>Pseudoalteromonadaceae</taxon>
        <taxon>Pseudoalteromonas</taxon>
    </lineage>
</organism>